<accession>A0A6A4QYA1</accession>
<protein>
    <submittedName>
        <fullName evidence="1">Uncharacterized protein</fullName>
    </submittedName>
</protein>
<comment type="caution">
    <text evidence="1">The sequence shown here is derived from an EMBL/GenBank/DDBJ whole genome shotgun (WGS) entry which is preliminary data.</text>
</comment>
<gene>
    <name evidence="1" type="ORF">Lalb_Chr02g0149611</name>
</gene>
<reference evidence="2" key="1">
    <citation type="journal article" date="2020" name="Nat. Commun.">
        <title>Genome sequence of the cluster root forming white lupin.</title>
        <authorList>
            <person name="Hufnagel B."/>
            <person name="Marques A."/>
            <person name="Soriano A."/>
            <person name="Marques L."/>
            <person name="Divol F."/>
            <person name="Doumas P."/>
            <person name="Sallet E."/>
            <person name="Mancinotti D."/>
            <person name="Carrere S."/>
            <person name="Marande W."/>
            <person name="Arribat S."/>
            <person name="Keller J."/>
            <person name="Huneau C."/>
            <person name="Blein T."/>
            <person name="Aime D."/>
            <person name="Laguerre M."/>
            <person name="Taylor J."/>
            <person name="Schubert V."/>
            <person name="Nelson M."/>
            <person name="Geu-Flores F."/>
            <person name="Crespi M."/>
            <person name="Gallardo-Guerrero K."/>
            <person name="Delaux P.-M."/>
            <person name="Salse J."/>
            <person name="Berges H."/>
            <person name="Guyot R."/>
            <person name="Gouzy J."/>
            <person name="Peret B."/>
        </authorList>
    </citation>
    <scope>NUCLEOTIDE SEQUENCE [LARGE SCALE GENOMIC DNA]</scope>
    <source>
        <strain evidence="2">cv. Amiga</strain>
    </source>
</reference>
<keyword evidence="2" id="KW-1185">Reference proteome</keyword>
<organism evidence="1 2">
    <name type="scientific">Lupinus albus</name>
    <name type="common">White lupine</name>
    <name type="synonym">Lupinus termis</name>
    <dbReference type="NCBI Taxonomy" id="3870"/>
    <lineage>
        <taxon>Eukaryota</taxon>
        <taxon>Viridiplantae</taxon>
        <taxon>Streptophyta</taxon>
        <taxon>Embryophyta</taxon>
        <taxon>Tracheophyta</taxon>
        <taxon>Spermatophyta</taxon>
        <taxon>Magnoliopsida</taxon>
        <taxon>eudicotyledons</taxon>
        <taxon>Gunneridae</taxon>
        <taxon>Pentapetalae</taxon>
        <taxon>rosids</taxon>
        <taxon>fabids</taxon>
        <taxon>Fabales</taxon>
        <taxon>Fabaceae</taxon>
        <taxon>Papilionoideae</taxon>
        <taxon>50 kb inversion clade</taxon>
        <taxon>genistoids sensu lato</taxon>
        <taxon>core genistoids</taxon>
        <taxon>Genisteae</taxon>
        <taxon>Lupinus</taxon>
    </lineage>
</organism>
<evidence type="ECO:0000313" key="2">
    <source>
        <dbReference type="Proteomes" id="UP000447434"/>
    </source>
</evidence>
<name>A0A6A4QYA1_LUPAL</name>
<sequence>MDLVCRMAWGASTGLVGVVVSGKGMYLNLWNSFEWLQLRNVKDRVYFSLHW</sequence>
<dbReference type="Proteomes" id="UP000447434">
    <property type="component" value="Chromosome 2"/>
</dbReference>
<dbReference type="AlphaFoldDB" id="A0A6A4QYA1"/>
<dbReference type="EMBL" id="WOCE01000002">
    <property type="protein sequence ID" value="KAE9619101.1"/>
    <property type="molecule type" value="Genomic_DNA"/>
</dbReference>
<proteinExistence type="predicted"/>
<evidence type="ECO:0000313" key="1">
    <source>
        <dbReference type="EMBL" id="KAE9619101.1"/>
    </source>
</evidence>